<evidence type="ECO:0000256" key="3">
    <source>
        <dbReference type="ARBA" id="ARBA00019615"/>
    </source>
</evidence>
<dbReference type="RefSeq" id="XP_018987693.1">
    <property type="nucleotide sequence ID" value="XM_019130230.1"/>
</dbReference>
<dbReference type="Pfam" id="PF08633">
    <property type="entry name" value="Rox3"/>
    <property type="match status" value="1"/>
</dbReference>
<protein>
    <recommendedName>
        <fullName evidence="3 9">Mediator of RNA polymerase II transcription subunit 19</fullName>
    </recommendedName>
    <alternativeName>
        <fullName evidence="8 9">Mediator complex subunit 19</fullName>
    </alternativeName>
</protein>
<organism evidence="10 11">
    <name type="scientific">Babjeviella inositovora NRRL Y-12698</name>
    <dbReference type="NCBI Taxonomy" id="984486"/>
    <lineage>
        <taxon>Eukaryota</taxon>
        <taxon>Fungi</taxon>
        <taxon>Dikarya</taxon>
        <taxon>Ascomycota</taxon>
        <taxon>Saccharomycotina</taxon>
        <taxon>Pichiomycetes</taxon>
        <taxon>Serinales incertae sedis</taxon>
        <taxon>Babjeviella</taxon>
    </lineage>
</organism>
<evidence type="ECO:0000256" key="5">
    <source>
        <dbReference type="ARBA" id="ARBA00023159"/>
    </source>
</evidence>
<gene>
    <name evidence="9" type="primary">MED19</name>
    <name evidence="10" type="ORF">BABINDRAFT_164172</name>
</gene>
<comment type="subcellular location">
    <subcellularLocation>
        <location evidence="1 9">Nucleus</location>
    </subcellularLocation>
</comment>
<name>A0A1E3QXG8_9ASCO</name>
<sequence>MPSEEPFVPSDKTHDYHLVSSFVIKPTAPLLNQDLLSLYSLTDLADSVARFNADGSKGVKLRKSYKGHVMDLPGKHQIPKERNLSGIIFQPTKVEQGMPPVVIKKFSAEEGQKTLLRALQFQKTNAHEGIPGFDVAELAMDDSMLNGVGVAGMDSDLKKRKKLGGYPEESKRVHV</sequence>
<dbReference type="GO" id="GO:0016592">
    <property type="term" value="C:mediator complex"/>
    <property type="evidence" value="ECO:0007669"/>
    <property type="project" value="InterPro"/>
</dbReference>
<dbReference type="GO" id="GO:0003712">
    <property type="term" value="F:transcription coregulator activity"/>
    <property type="evidence" value="ECO:0007669"/>
    <property type="project" value="InterPro"/>
</dbReference>
<dbReference type="InterPro" id="IPR013942">
    <property type="entry name" value="Mediator_Med19_fun"/>
</dbReference>
<keyword evidence="6 9" id="KW-0804">Transcription</keyword>
<dbReference type="PANTHER" id="PTHR28270:SF1">
    <property type="entry name" value="MEDIATOR OF RNA POLYMERASE II TRANSCRIPTION SUBUNIT 19"/>
    <property type="match status" value="1"/>
</dbReference>
<dbReference type="PANTHER" id="PTHR28270">
    <property type="entry name" value="MEDIATOR OF RNA POLYMERASE II TRANSCRIPTION SUBUNIT 19"/>
    <property type="match status" value="1"/>
</dbReference>
<keyword evidence="11" id="KW-1185">Reference proteome</keyword>
<dbReference type="GeneID" id="30148083"/>
<evidence type="ECO:0000256" key="7">
    <source>
        <dbReference type="ARBA" id="ARBA00023242"/>
    </source>
</evidence>
<dbReference type="OrthoDB" id="2160599at2759"/>
<evidence type="ECO:0000313" key="10">
    <source>
        <dbReference type="EMBL" id="ODQ82365.1"/>
    </source>
</evidence>
<dbReference type="GO" id="GO:0070847">
    <property type="term" value="C:core mediator complex"/>
    <property type="evidence" value="ECO:0007669"/>
    <property type="project" value="TreeGrafter"/>
</dbReference>
<dbReference type="AlphaFoldDB" id="A0A1E3QXG8"/>
<dbReference type="Proteomes" id="UP000094336">
    <property type="component" value="Unassembled WGS sequence"/>
</dbReference>
<reference evidence="11" key="1">
    <citation type="submission" date="2016-05" db="EMBL/GenBank/DDBJ databases">
        <title>Comparative genomics of biotechnologically important yeasts.</title>
        <authorList>
            <consortium name="DOE Joint Genome Institute"/>
            <person name="Riley R."/>
            <person name="Haridas S."/>
            <person name="Wolfe K.H."/>
            <person name="Lopes M.R."/>
            <person name="Hittinger C.T."/>
            <person name="Goker M."/>
            <person name="Salamov A."/>
            <person name="Wisecaver J."/>
            <person name="Long T.M."/>
            <person name="Aerts A.L."/>
            <person name="Barry K."/>
            <person name="Choi C."/>
            <person name="Clum A."/>
            <person name="Coughlan A.Y."/>
            <person name="Deshpande S."/>
            <person name="Douglass A.P."/>
            <person name="Hanson S.J."/>
            <person name="Klenk H.-P."/>
            <person name="Labutti K."/>
            <person name="Lapidus A."/>
            <person name="Lindquist E."/>
            <person name="Lipzen A."/>
            <person name="Meier-Kolthoff J.P."/>
            <person name="Ohm R.A."/>
            <person name="Otillar R.P."/>
            <person name="Pangilinan J."/>
            <person name="Peng Y."/>
            <person name="Rokas A."/>
            <person name="Rosa C.A."/>
            <person name="Scheuner C."/>
            <person name="Sibirny A.A."/>
            <person name="Slot J.C."/>
            <person name="Stielow J.B."/>
            <person name="Sun H."/>
            <person name="Kurtzman C.P."/>
            <person name="Blackwell M."/>
            <person name="Grigoriev I.V."/>
            <person name="Jeffries T.W."/>
        </authorList>
    </citation>
    <scope>NUCLEOTIDE SEQUENCE [LARGE SCALE GENOMIC DNA]</scope>
    <source>
        <strain evidence="11">NRRL Y-12698</strain>
    </source>
</reference>
<evidence type="ECO:0000313" key="11">
    <source>
        <dbReference type="Proteomes" id="UP000094336"/>
    </source>
</evidence>
<accession>A0A1E3QXG8</accession>
<comment type="subunit">
    <text evidence="9">Component of the Mediator complex.</text>
</comment>
<dbReference type="STRING" id="984486.A0A1E3QXG8"/>
<evidence type="ECO:0000256" key="8">
    <source>
        <dbReference type="ARBA" id="ARBA00032018"/>
    </source>
</evidence>
<dbReference type="EMBL" id="KV454426">
    <property type="protein sequence ID" value="ODQ82365.1"/>
    <property type="molecule type" value="Genomic_DNA"/>
</dbReference>
<evidence type="ECO:0000256" key="2">
    <source>
        <dbReference type="ARBA" id="ARBA00009259"/>
    </source>
</evidence>
<evidence type="ECO:0000256" key="4">
    <source>
        <dbReference type="ARBA" id="ARBA00023015"/>
    </source>
</evidence>
<keyword evidence="5 9" id="KW-0010">Activator</keyword>
<comment type="similarity">
    <text evidence="2 9">Belongs to the Mediator complex subunit 19 family.</text>
</comment>
<keyword evidence="4 9" id="KW-0805">Transcription regulation</keyword>
<comment type="function">
    <text evidence="9">Component of the Mediator complex, a coactivator involved in the regulated transcription of nearly all RNA polymerase II-dependent genes. Mediator functions as a bridge to convey information from gene-specific regulatory proteins to the basal RNA polymerase II transcription machinery. Mediator is recruited to promoters by direct interactions with regulatory proteins and serves as a scaffold for the assembly of a functional preinitiation complex with RNA polymerase II and the general transcription factors.</text>
</comment>
<evidence type="ECO:0000256" key="6">
    <source>
        <dbReference type="ARBA" id="ARBA00023163"/>
    </source>
</evidence>
<evidence type="ECO:0000256" key="1">
    <source>
        <dbReference type="ARBA" id="ARBA00004123"/>
    </source>
</evidence>
<proteinExistence type="inferred from homology"/>
<dbReference type="GO" id="GO:0006357">
    <property type="term" value="P:regulation of transcription by RNA polymerase II"/>
    <property type="evidence" value="ECO:0007669"/>
    <property type="project" value="InterPro"/>
</dbReference>
<evidence type="ECO:0000256" key="9">
    <source>
        <dbReference type="RuleBase" id="RU364151"/>
    </source>
</evidence>
<keyword evidence="7 9" id="KW-0539">Nucleus</keyword>